<feature type="non-terminal residue" evidence="1">
    <location>
        <position position="76"/>
    </location>
</feature>
<protein>
    <recommendedName>
        <fullName evidence="2">PorV/PorQ family protein</fullName>
    </recommendedName>
</protein>
<sequence>MKTKLLSLILLFFFAVHLYASPVDIMIGSRGYGMGGAYVAIANDPSAAYWNPAGLSQVDEISIMESNWIFQSVDDI</sequence>
<dbReference type="Gene3D" id="2.40.160.60">
    <property type="entry name" value="Outer membrane protein transport protein (OMPP1/FadL/TodX)"/>
    <property type="match status" value="1"/>
</dbReference>
<proteinExistence type="predicted"/>
<evidence type="ECO:0000313" key="1">
    <source>
        <dbReference type="EMBL" id="GAF75594.1"/>
    </source>
</evidence>
<reference evidence="1" key="1">
    <citation type="journal article" date="2014" name="Front. Microbiol.">
        <title>High frequency of phylogenetically diverse reductive dehalogenase-homologous genes in deep subseafloor sedimentary metagenomes.</title>
        <authorList>
            <person name="Kawai M."/>
            <person name="Futagami T."/>
            <person name="Toyoda A."/>
            <person name="Takaki Y."/>
            <person name="Nishi S."/>
            <person name="Hori S."/>
            <person name="Arai W."/>
            <person name="Tsubouchi T."/>
            <person name="Morono Y."/>
            <person name="Uchiyama I."/>
            <person name="Ito T."/>
            <person name="Fujiyama A."/>
            <person name="Inagaki F."/>
            <person name="Takami H."/>
        </authorList>
    </citation>
    <scope>NUCLEOTIDE SEQUENCE</scope>
    <source>
        <strain evidence="1">Expedition CK06-06</strain>
    </source>
</reference>
<accession>X0S3J5</accession>
<dbReference type="SUPFAM" id="SSF56935">
    <property type="entry name" value="Porins"/>
    <property type="match status" value="1"/>
</dbReference>
<dbReference type="EMBL" id="BARS01006917">
    <property type="protein sequence ID" value="GAF75594.1"/>
    <property type="molecule type" value="Genomic_DNA"/>
</dbReference>
<evidence type="ECO:0008006" key="2">
    <source>
        <dbReference type="Google" id="ProtNLM"/>
    </source>
</evidence>
<comment type="caution">
    <text evidence="1">The sequence shown here is derived from an EMBL/GenBank/DDBJ whole genome shotgun (WGS) entry which is preliminary data.</text>
</comment>
<gene>
    <name evidence="1" type="ORF">S01H1_13406</name>
</gene>
<name>X0S3J5_9ZZZZ</name>
<dbReference type="AlphaFoldDB" id="X0S3J5"/>
<organism evidence="1">
    <name type="scientific">marine sediment metagenome</name>
    <dbReference type="NCBI Taxonomy" id="412755"/>
    <lineage>
        <taxon>unclassified sequences</taxon>
        <taxon>metagenomes</taxon>
        <taxon>ecological metagenomes</taxon>
    </lineage>
</organism>